<evidence type="ECO:0000256" key="8">
    <source>
        <dbReference type="ARBA" id="ARBA00032024"/>
    </source>
</evidence>
<evidence type="ECO:0000259" key="11">
    <source>
        <dbReference type="Pfam" id="PF02558"/>
    </source>
</evidence>
<evidence type="ECO:0000256" key="4">
    <source>
        <dbReference type="ARBA" id="ARBA00019465"/>
    </source>
</evidence>
<evidence type="ECO:0000256" key="5">
    <source>
        <dbReference type="ARBA" id="ARBA00022655"/>
    </source>
</evidence>
<dbReference type="InterPro" id="IPR008927">
    <property type="entry name" value="6-PGluconate_DH-like_C_sf"/>
</dbReference>
<dbReference type="EC" id="1.1.1.169" evidence="3 10"/>
<feature type="domain" description="Ketopantoate reductase N-terminal" evidence="11">
    <location>
        <begin position="8"/>
        <end position="169"/>
    </location>
</feature>
<dbReference type="Pfam" id="PF02558">
    <property type="entry name" value="ApbA"/>
    <property type="match status" value="1"/>
</dbReference>
<evidence type="ECO:0000256" key="10">
    <source>
        <dbReference type="RuleBase" id="RU362068"/>
    </source>
</evidence>
<feature type="domain" description="Ketopantoate reductase C-terminal" evidence="12">
    <location>
        <begin position="198"/>
        <end position="316"/>
    </location>
</feature>
<evidence type="ECO:0000256" key="2">
    <source>
        <dbReference type="ARBA" id="ARBA00007870"/>
    </source>
</evidence>
<keyword evidence="5 10" id="KW-0566">Pantothenate biosynthesis</keyword>
<keyword evidence="6 10" id="KW-0521">NADP</keyword>
<dbReference type="SUPFAM" id="SSF48179">
    <property type="entry name" value="6-phosphogluconate dehydrogenase C-terminal domain-like"/>
    <property type="match status" value="1"/>
</dbReference>
<evidence type="ECO:0000259" key="12">
    <source>
        <dbReference type="Pfam" id="PF08546"/>
    </source>
</evidence>
<dbReference type="InterPro" id="IPR050838">
    <property type="entry name" value="Ketopantoate_reductase"/>
</dbReference>
<keyword evidence="14" id="KW-1185">Reference proteome</keyword>
<comment type="pathway">
    <text evidence="1 10">Cofactor biosynthesis; (R)-pantothenate biosynthesis; (R)-pantoate from 3-methyl-2-oxobutanoate: step 2/2.</text>
</comment>
<evidence type="ECO:0000313" key="13">
    <source>
        <dbReference type="EMBL" id="QPG60550.1"/>
    </source>
</evidence>
<dbReference type="PANTHER" id="PTHR43765">
    <property type="entry name" value="2-DEHYDROPANTOATE 2-REDUCTASE-RELATED"/>
    <property type="match status" value="1"/>
</dbReference>
<accession>A0ABX6VCW4</accession>
<name>A0ABX6VCW4_9GAMM</name>
<protein>
    <recommendedName>
        <fullName evidence="4 10">2-dehydropantoate 2-reductase</fullName>
        <ecNumber evidence="3 10">1.1.1.169</ecNumber>
    </recommendedName>
    <alternativeName>
        <fullName evidence="8 10">Ketopantoate reductase</fullName>
    </alternativeName>
</protein>
<comment type="catalytic activity">
    <reaction evidence="9 10">
        <text>(R)-pantoate + NADP(+) = 2-dehydropantoate + NADPH + H(+)</text>
        <dbReference type="Rhea" id="RHEA:16233"/>
        <dbReference type="ChEBI" id="CHEBI:11561"/>
        <dbReference type="ChEBI" id="CHEBI:15378"/>
        <dbReference type="ChEBI" id="CHEBI:15980"/>
        <dbReference type="ChEBI" id="CHEBI:57783"/>
        <dbReference type="ChEBI" id="CHEBI:58349"/>
        <dbReference type="EC" id="1.1.1.169"/>
    </reaction>
</comment>
<dbReference type="InterPro" id="IPR013752">
    <property type="entry name" value="KPA_reductase"/>
</dbReference>
<evidence type="ECO:0000256" key="7">
    <source>
        <dbReference type="ARBA" id="ARBA00023002"/>
    </source>
</evidence>
<evidence type="ECO:0000256" key="3">
    <source>
        <dbReference type="ARBA" id="ARBA00013014"/>
    </source>
</evidence>
<reference evidence="13" key="1">
    <citation type="submission" date="2021-07" db="EMBL/GenBank/DDBJ databases">
        <title>Shewanella sp. YLB-07 whole genome sequence.</title>
        <authorList>
            <person name="Yu L."/>
        </authorList>
    </citation>
    <scope>NUCLEOTIDE SEQUENCE</scope>
    <source>
        <strain evidence="13">YLB-08</strain>
    </source>
</reference>
<evidence type="ECO:0000256" key="6">
    <source>
        <dbReference type="ARBA" id="ARBA00022857"/>
    </source>
</evidence>
<organism evidence="13 14">
    <name type="scientific">Shewanella eurypsychrophilus</name>
    <dbReference type="NCBI Taxonomy" id="2593656"/>
    <lineage>
        <taxon>Bacteria</taxon>
        <taxon>Pseudomonadati</taxon>
        <taxon>Pseudomonadota</taxon>
        <taxon>Gammaproteobacteria</taxon>
        <taxon>Alteromonadales</taxon>
        <taxon>Shewanellaceae</taxon>
        <taxon>Shewanella</taxon>
    </lineage>
</organism>
<dbReference type="Pfam" id="PF08546">
    <property type="entry name" value="ApbA_C"/>
    <property type="match status" value="1"/>
</dbReference>
<dbReference type="NCBIfam" id="TIGR00745">
    <property type="entry name" value="apbA_panE"/>
    <property type="match status" value="1"/>
</dbReference>
<gene>
    <name evidence="13" type="ORF">FM038_018725</name>
</gene>
<comment type="function">
    <text evidence="10">Catalyzes the NADPH-dependent reduction of ketopantoate into pantoic acid.</text>
</comment>
<dbReference type="Gene3D" id="3.40.50.720">
    <property type="entry name" value="NAD(P)-binding Rossmann-like Domain"/>
    <property type="match status" value="1"/>
</dbReference>
<dbReference type="InterPro" id="IPR013332">
    <property type="entry name" value="KPR_N"/>
</dbReference>
<evidence type="ECO:0000313" key="14">
    <source>
        <dbReference type="Proteomes" id="UP000316416"/>
    </source>
</evidence>
<sequence length="321" mass="35107">MSNKSTHIAILGAGAIGQLIFHQLAPAKQIPYFFVRGESRDEQVLSFCALSGKKSQTIARLVNLTEDKKQCSERSGEDSVYSLAVQTRLLIVCVKAYQVKAALKNLLPQLPTSCHILLLHNGMGPHLEIAPMLSGRGLSLGTTSQGALRTESWSVKQTGEGVTQIGSLSGPSMTPDLKQLLISAIPNIEWCEPILPFLWQKLAINAAINPLTAIENCSNGALAAEKYRQQICDIVEEIVDVALATGVHLDKISLTKRVFNVIGLTRANFSSMHQDVVNQRRTEIDNINGYVVERAKEYGLTAEVNETLLKQVQQLESGYLT</sequence>
<keyword evidence="7 10" id="KW-0560">Oxidoreductase</keyword>
<proteinExistence type="inferred from homology"/>
<dbReference type="InterPro" id="IPR003710">
    <property type="entry name" value="ApbA"/>
</dbReference>
<dbReference type="EMBL" id="CP045503">
    <property type="protein sequence ID" value="QPG60550.1"/>
    <property type="molecule type" value="Genomic_DNA"/>
</dbReference>
<dbReference type="Proteomes" id="UP000316416">
    <property type="component" value="Chromosome"/>
</dbReference>
<evidence type="ECO:0000256" key="9">
    <source>
        <dbReference type="ARBA" id="ARBA00048793"/>
    </source>
</evidence>
<dbReference type="PANTHER" id="PTHR43765:SF2">
    <property type="entry name" value="2-DEHYDROPANTOATE 2-REDUCTASE"/>
    <property type="match status" value="1"/>
</dbReference>
<dbReference type="InterPro" id="IPR013328">
    <property type="entry name" value="6PGD_dom2"/>
</dbReference>
<evidence type="ECO:0000256" key="1">
    <source>
        <dbReference type="ARBA" id="ARBA00004994"/>
    </source>
</evidence>
<comment type="similarity">
    <text evidence="2 10">Belongs to the ketopantoate reductase family.</text>
</comment>
<dbReference type="SUPFAM" id="SSF51735">
    <property type="entry name" value="NAD(P)-binding Rossmann-fold domains"/>
    <property type="match status" value="1"/>
</dbReference>
<dbReference type="Gene3D" id="1.10.1040.10">
    <property type="entry name" value="N-(1-d-carboxylethyl)-l-norvaline Dehydrogenase, domain 2"/>
    <property type="match status" value="1"/>
</dbReference>
<dbReference type="InterPro" id="IPR036291">
    <property type="entry name" value="NAD(P)-bd_dom_sf"/>
</dbReference>